<dbReference type="PROSITE" id="PS50026">
    <property type="entry name" value="EGF_3"/>
    <property type="match status" value="2"/>
</dbReference>
<dbReference type="SUPFAM" id="SSF49899">
    <property type="entry name" value="Concanavalin A-like lectins/glucanases"/>
    <property type="match status" value="3"/>
</dbReference>
<keyword evidence="2" id="KW-0245">EGF-like domain</keyword>
<evidence type="ECO:0000256" key="1">
    <source>
        <dbReference type="ARBA" id="ARBA00023157"/>
    </source>
</evidence>
<evidence type="ECO:0000259" key="5">
    <source>
        <dbReference type="PROSITE" id="PS50026"/>
    </source>
</evidence>
<dbReference type="Proteomes" id="UP000242913">
    <property type="component" value="Unassembled WGS sequence"/>
</dbReference>
<feature type="domain" description="Laminin G" evidence="4">
    <location>
        <begin position="680"/>
        <end position="854"/>
    </location>
</feature>
<dbReference type="PANTHER" id="PTHR15036:SF49">
    <property type="entry name" value="AXOTACTIN"/>
    <property type="match status" value="1"/>
</dbReference>
<keyword evidence="1 2" id="KW-1015">Disulfide bond</keyword>
<dbReference type="AlphaFoldDB" id="A0A238C1J4"/>
<feature type="domain" description="EGF-like" evidence="5">
    <location>
        <begin position="850"/>
        <end position="887"/>
    </location>
</feature>
<dbReference type="SMART" id="SM00181">
    <property type="entry name" value="EGF"/>
    <property type="match status" value="2"/>
</dbReference>
<dbReference type="EMBL" id="KZ269982">
    <property type="protein sequence ID" value="OZC11006.1"/>
    <property type="molecule type" value="Genomic_DNA"/>
</dbReference>
<dbReference type="InterPro" id="IPR013320">
    <property type="entry name" value="ConA-like_dom_sf"/>
</dbReference>
<feature type="domain" description="EGF-like" evidence="5">
    <location>
        <begin position="436"/>
        <end position="473"/>
    </location>
</feature>
<dbReference type="GO" id="GO:0016020">
    <property type="term" value="C:membrane"/>
    <property type="evidence" value="ECO:0007669"/>
    <property type="project" value="UniProtKB-SubCell"/>
</dbReference>
<dbReference type="Pfam" id="PF02210">
    <property type="entry name" value="Laminin_G_2"/>
    <property type="match status" value="3"/>
</dbReference>
<evidence type="ECO:0000313" key="7">
    <source>
        <dbReference type="Proteomes" id="UP000242913"/>
    </source>
</evidence>
<evidence type="ECO:0000259" key="4">
    <source>
        <dbReference type="PROSITE" id="PS50025"/>
    </source>
</evidence>
<comment type="caution">
    <text evidence="2">Lacks conserved residue(s) required for the propagation of feature annotation.</text>
</comment>
<dbReference type="PANTHER" id="PTHR15036">
    <property type="entry name" value="PIKACHURIN-LIKE PROTEIN"/>
    <property type="match status" value="1"/>
</dbReference>
<dbReference type="OrthoDB" id="26719at2759"/>
<keyword evidence="3" id="KW-0472">Membrane</keyword>
<feature type="domain" description="Laminin G" evidence="4">
    <location>
        <begin position="114"/>
        <end position="280"/>
    </location>
</feature>
<evidence type="ECO:0008006" key="8">
    <source>
        <dbReference type="Google" id="ProtNLM"/>
    </source>
</evidence>
<feature type="non-terminal residue" evidence="6">
    <location>
        <position position="1"/>
    </location>
</feature>
<sequence>TNLTLVDGLNCGEQSFSALNIDLGFLHIIQRIAILAPLSLFYVYIEVSDDHTAKIQIRTPNGSPLILYSSLSATVSEWQTLDVLTKRIYIVPVYNSDADIIPTVVITACKYSTPISYFNDNMYSVDTHKAGIVSMYENHLVVVFRTFENGIFVFSMAEQGDLLIAQIVHGKIFIIFDFGSLTQTTISGGTALNDGEWHEIRWIHQFDSVQLYVDGVIMNTTGPSGLYRKLDFDTNIHIGGRPIDDMSTGIETSYHGCFARIMLNNVDLLAEIPRSLRKDCQMPKSQPMTIMTGGYVSIPFLFLPFSIEFRILPQPTSILLLTDEKNKSLARIALNRKGLLVLTMFANMSEVEQLPRSGKLVNDGSWHSLSLMIWGTRLHVEVDSKTVLWLEGIAVRNLARQLTHFHLSAIGCYRSATVAFKSSNLIGNVTLDACHFQERCLPNPCENHAICEQISLNDFSCNCRDSYYGKTCHATQNYHSCEEFFMKNPLIRKKNITIDLDGGNPLEPLMVQCEQNFKDYDDTKIVSKIFHQFGSSDIAISGDYGPGSIKKSLDYGIGTNQLDRFIEGFENCQQYMRYECRGGAKLMSYGAERRPSSWYSTRIGQHAMQWGDAPPYSKMCSCAANSSCMHNRMCNCDSGEDSVDEGYNPHMQLLPVMNLYLGGTTATSSINVFIGPLICSQRHVFDGITFLNRNARLAGSQALFDSAMDVEFQIRMSHARMTIFTWESLNGQRWYQIYLADGHLIGQVVSGSKVFEIQSKMHINDNRWHAVYWEVNVNEMMLNVDNESSILNAYIIPPDVYTWFIGSRTERGLSGFAGQIRNMYLSGNEIMLQSLVRKQGQGMRGIELGEKRTCRDDDCLNLGQCIEFYDSHKCNCNSTPFVGEKCDRDVAIFVPKNSELMIPWQHPAQVSSCFRIAIQSYSSNYSLIRAKALFADYFAGCLTRLQVGVAFPLKDPSSSRLSYTGGVRFQGCSYNHMFFDQMPKQEKKSILPTIHINAIIGHHTSSLVLTPIIGVIMGCSLFLLILTVLICWIRNRPDGVYRTNENILAYCTPNRSVKPLVTVNCVNREYFC</sequence>
<organism evidence="6 7">
    <name type="scientific">Onchocerca flexuosa</name>
    <dbReference type="NCBI Taxonomy" id="387005"/>
    <lineage>
        <taxon>Eukaryota</taxon>
        <taxon>Metazoa</taxon>
        <taxon>Ecdysozoa</taxon>
        <taxon>Nematoda</taxon>
        <taxon>Chromadorea</taxon>
        <taxon>Rhabditida</taxon>
        <taxon>Spirurina</taxon>
        <taxon>Spiruromorpha</taxon>
        <taxon>Filarioidea</taxon>
        <taxon>Onchocercidae</taxon>
        <taxon>Onchocerca</taxon>
    </lineage>
</organism>
<evidence type="ECO:0000256" key="3">
    <source>
        <dbReference type="SAM" id="Phobius"/>
    </source>
</evidence>
<reference evidence="6 7" key="1">
    <citation type="submission" date="2015-12" db="EMBL/GenBank/DDBJ databases">
        <title>Draft genome of the nematode, Onchocerca flexuosa.</title>
        <authorList>
            <person name="Mitreva M."/>
        </authorList>
    </citation>
    <scope>NUCLEOTIDE SEQUENCE [LARGE SCALE GENOMIC DNA]</scope>
    <source>
        <strain evidence="6">Red Deer</strain>
    </source>
</reference>
<dbReference type="CDD" id="cd00110">
    <property type="entry name" value="LamG"/>
    <property type="match status" value="2"/>
</dbReference>
<evidence type="ECO:0000256" key="2">
    <source>
        <dbReference type="PROSITE-ProRule" id="PRU00076"/>
    </source>
</evidence>
<dbReference type="PROSITE" id="PS00022">
    <property type="entry name" value="EGF_1"/>
    <property type="match status" value="1"/>
</dbReference>
<feature type="domain" description="Laminin G" evidence="4">
    <location>
        <begin position="285"/>
        <end position="440"/>
    </location>
</feature>
<protein>
    <recommendedName>
        <fullName evidence="8">Laminin G domain protein</fullName>
    </recommendedName>
</protein>
<dbReference type="Gene3D" id="2.10.25.10">
    <property type="entry name" value="Laminin"/>
    <property type="match status" value="1"/>
</dbReference>
<dbReference type="InterPro" id="IPR001791">
    <property type="entry name" value="Laminin_G"/>
</dbReference>
<keyword evidence="3" id="KW-1133">Transmembrane helix</keyword>
<keyword evidence="3" id="KW-0812">Transmembrane</keyword>
<dbReference type="SMART" id="SM00282">
    <property type="entry name" value="LamG"/>
    <property type="match status" value="3"/>
</dbReference>
<keyword evidence="7" id="KW-1185">Reference proteome</keyword>
<dbReference type="SUPFAM" id="SSF57196">
    <property type="entry name" value="EGF/Laminin"/>
    <property type="match status" value="1"/>
</dbReference>
<feature type="disulfide bond" evidence="2">
    <location>
        <begin position="463"/>
        <end position="472"/>
    </location>
</feature>
<proteinExistence type="predicted"/>
<name>A0A238C1J4_9BILA</name>
<gene>
    <name evidence="6" type="ORF">X798_01832</name>
</gene>
<dbReference type="Pfam" id="PF00008">
    <property type="entry name" value="EGF"/>
    <property type="match status" value="1"/>
</dbReference>
<accession>A0A238C1J4</accession>
<dbReference type="Gene3D" id="2.60.120.200">
    <property type="match status" value="3"/>
</dbReference>
<feature type="transmembrane region" description="Helical" evidence="3">
    <location>
        <begin position="1012"/>
        <end position="1033"/>
    </location>
</feature>
<evidence type="ECO:0000313" key="6">
    <source>
        <dbReference type="EMBL" id="OZC11006.1"/>
    </source>
</evidence>
<dbReference type="InterPro" id="IPR000742">
    <property type="entry name" value="EGF"/>
</dbReference>
<dbReference type="PROSITE" id="PS50025">
    <property type="entry name" value="LAM_G_DOMAIN"/>
    <property type="match status" value="3"/>
</dbReference>
<dbReference type="InterPro" id="IPR050372">
    <property type="entry name" value="Neurexin-related_CASP"/>
</dbReference>
<dbReference type="Gene3D" id="2.60.120.1000">
    <property type="match status" value="1"/>
</dbReference>